<dbReference type="Pfam" id="PF02585">
    <property type="entry name" value="PIG-L"/>
    <property type="match status" value="1"/>
</dbReference>
<dbReference type="InterPro" id="IPR003737">
    <property type="entry name" value="GlcNAc_PI_deacetylase-related"/>
</dbReference>
<sequence length="346" mass="38652">MTDGLEFRAGERWLIAIPHPDDETVATGGLIQQLIAAGVTLRVLVATDGDNNPWPQRWLERRWRIDGEARARWGRRRRDEARAALAVLGVGASAIRFFGWPDQGLTDRLMDDALAEELLLAEIGEFRPSAIVAPALSDRHPDHSALRILVELALVRAGLQDCRKLDYVVHGRLPDGGSRILPLAADELQTKQRALQAHATQLALSRRRMQAICDRPERYALETRPPSTAAPGHSIAWTMPWSRRSRLVHRHELLLVLAHGGRIVRIRRPLDPHSGIGSITIESDPLPPVQVNIEVLPSALRIELNAPIDLQLIFAKIDRKSPRLVIYDFHGWAKIADSSPRDFEAG</sequence>
<dbReference type="STRING" id="578942.SAMN05216289_10744"/>
<evidence type="ECO:0000313" key="2">
    <source>
        <dbReference type="Proteomes" id="UP000198575"/>
    </source>
</evidence>
<protein>
    <submittedName>
        <fullName evidence="1">N-acetylglucosaminyl deacetylase, LmbE family</fullName>
    </submittedName>
</protein>
<keyword evidence="2" id="KW-1185">Reference proteome</keyword>
<dbReference type="InterPro" id="IPR024078">
    <property type="entry name" value="LmbE-like_dom_sf"/>
</dbReference>
<evidence type="ECO:0000313" key="1">
    <source>
        <dbReference type="EMBL" id="SFN19674.1"/>
    </source>
</evidence>
<dbReference type="EMBL" id="FOVF01000007">
    <property type="protein sequence ID" value="SFN19674.1"/>
    <property type="molecule type" value="Genomic_DNA"/>
</dbReference>
<dbReference type="Gene3D" id="3.40.50.10320">
    <property type="entry name" value="LmbE-like"/>
    <property type="match status" value="1"/>
</dbReference>
<dbReference type="RefSeq" id="WP_092406466.1">
    <property type="nucleotide sequence ID" value="NZ_FOVF01000007.1"/>
</dbReference>
<accession>A0A1I4X102</accession>
<dbReference type="PANTHER" id="PTHR12993">
    <property type="entry name" value="N-ACETYLGLUCOSAMINYL-PHOSPHATIDYLINOSITOL DE-N-ACETYLASE-RELATED"/>
    <property type="match status" value="1"/>
</dbReference>
<name>A0A1I4X102_9GAMM</name>
<organism evidence="1 2">
    <name type="scientific">Dokdonella immobilis</name>
    <dbReference type="NCBI Taxonomy" id="578942"/>
    <lineage>
        <taxon>Bacteria</taxon>
        <taxon>Pseudomonadati</taxon>
        <taxon>Pseudomonadota</taxon>
        <taxon>Gammaproteobacteria</taxon>
        <taxon>Lysobacterales</taxon>
        <taxon>Rhodanobacteraceae</taxon>
        <taxon>Dokdonella</taxon>
    </lineage>
</organism>
<dbReference type="AlphaFoldDB" id="A0A1I4X102"/>
<dbReference type="PANTHER" id="PTHR12993:SF29">
    <property type="entry name" value="BLR3841 PROTEIN"/>
    <property type="match status" value="1"/>
</dbReference>
<dbReference type="GO" id="GO:0016811">
    <property type="term" value="F:hydrolase activity, acting on carbon-nitrogen (but not peptide) bonds, in linear amides"/>
    <property type="evidence" value="ECO:0007669"/>
    <property type="project" value="TreeGrafter"/>
</dbReference>
<proteinExistence type="predicted"/>
<dbReference type="SUPFAM" id="SSF102588">
    <property type="entry name" value="LmbE-like"/>
    <property type="match status" value="1"/>
</dbReference>
<gene>
    <name evidence="1" type="ORF">SAMN05216289_10744</name>
</gene>
<dbReference type="OrthoDB" id="9790023at2"/>
<reference evidence="1 2" key="1">
    <citation type="submission" date="2016-10" db="EMBL/GenBank/DDBJ databases">
        <authorList>
            <person name="de Groot N.N."/>
        </authorList>
    </citation>
    <scope>NUCLEOTIDE SEQUENCE [LARGE SCALE GENOMIC DNA]</scope>
    <source>
        <strain evidence="1 2">CGMCC 1.7659</strain>
    </source>
</reference>
<dbReference type="Proteomes" id="UP000198575">
    <property type="component" value="Unassembled WGS sequence"/>
</dbReference>